<dbReference type="Gene3D" id="3.30.40.10">
    <property type="entry name" value="Zinc/RING finger domain, C3HC4 (zinc finger)"/>
    <property type="match status" value="1"/>
</dbReference>
<keyword evidence="10" id="KW-0862">Zinc</keyword>
<keyword evidence="11" id="KW-0653">Protein transport</keyword>
<gene>
    <name evidence="20" type="ORF">FIBSPDRAFT_830809</name>
</gene>
<comment type="similarity">
    <text evidence="3">Belongs to the pex2/pex10/pex12 family.</text>
</comment>
<dbReference type="InterPro" id="IPR006845">
    <property type="entry name" value="Pex_N"/>
</dbReference>
<keyword evidence="14" id="KW-0576">Peroxisome</keyword>
<dbReference type="PANTHER" id="PTHR48178:SF1">
    <property type="entry name" value="PEROXISOME BIOGENESIS FACTOR 2"/>
    <property type="match status" value="1"/>
</dbReference>
<comment type="catalytic activity">
    <reaction evidence="16">
        <text>[E2 ubiquitin-conjugating enzyme]-S-ubiquitinyl-L-cysteine + [acceptor protein]-L-cysteine = [E2 ubiquitin-conjugating enzyme]-L-cysteine + [acceptor protein]-S-ubiquitinyl-L-cysteine.</text>
        <dbReference type="EC" id="2.3.2.36"/>
    </reaction>
</comment>
<evidence type="ECO:0000256" key="3">
    <source>
        <dbReference type="ARBA" id="ARBA00008704"/>
    </source>
</evidence>
<evidence type="ECO:0000256" key="1">
    <source>
        <dbReference type="ARBA" id="ARBA00004585"/>
    </source>
</evidence>
<dbReference type="PROSITE" id="PS00518">
    <property type="entry name" value="ZF_RING_1"/>
    <property type="match status" value="1"/>
</dbReference>
<evidence type="ECO:0000256" key="10">
    <source>
        <dbReference type="ARBA" id="ARBA00022833"/>
    </source>
</evidence>
<dbReference type="STRING" id="436010.A0A166FYU7"/>
<accession>A0A166FYU7</accession>
<dbReference type="AlphaFoldDB" id="A0A166FYU7"/>
<dbReference type="Pfam" id="PF04757">
    <property type="entry name" value="Pex2_Pex12"/>
    <property type="match status" value="1"/>
</dbReference>
<evidence type="ECO:0000256" key="18">
    <source>
        <dbReference type="SAM" id="MobiDB-lite"/>
    </source>
</evidence>
<keyword evidence="4" id="KW-0813">Transport</keyword>
<evidence type="ECO:0000256" key="8">
    <source>
        <dbReference type="ARBA" id="ARBA00022771"/>
    </source>
</evidence>
<dbReference type="PANTHER" id="PTHR48178">
    <property type="entry name" value="PEROXISOME BIOGENESIS FACTOR 2"/>
    <property type="match status" value="1"/>
</dbReference>
<keyword evidence="5" id="KW-0808">Transferase</keyword>
<evidence type="ECO:0000259" key="19">
    <source>
        <dbReference type="Pfam" id="PF04757"/>
    </source>
</evidence>
<evidence type="ECO:0000256" key="13">
    <source>
        <dbReference type="ARBA" id="ARBA00023136"/>
    </source>
</evidence>
<evidence type="ECO:0000256" key="2">
    <source>
        <dbReference type="ARBA" id="ARBA00004906"/>
    </source>
</evidence>
<feature type="compositionally biased region" description="Low complexity" evidence="18">
    <location>
        <begin position="412"/>
        <end position="436"/>
    </location>
</feature>
<dbReference type="InterPro" id="IPR013083">
    <property type="entry name" value="Znf_RING/FYVE/PHD"/>
</dbReference>
<evidence type="ECO:0000256" key="5">
    <source>
        <dbReference type="ARBA" id="ARBA00022679"/>
    </source>
</evidence>
<comment type="pathway">
    <text evidence="2">Protein modification; protein ubiquitination.</text>
</comment>
<reference evidence="20 21" key="1">
    <citation type="journal article" date="2016" name="Mol. Biol. Evol.">
        <title>Comparative Genomics of Early-Diverging Mushroom-Forming Fungi Provides Insights into the Origins of Lignocellulose Decay Capabilities.</title>
        <authorList>
            <person name="Nagy L.G."/>
            <person name="Riley R."/>
            <person name="Tritt A."/>
            <person name="Adam C."/>
            <person name="Daum C."/>
            <person name="Floudas D."/>
            <person name="Sun H."/>
            <person name="Yadav J.S."/>
            <person name="Pangilinan J."/>
            <person name="Larsson K.H."/>
            <person name="Matsuura K."/>
            <person name="Barry K."/>
            <person name="Labutti K."/>
            <person name="Kuo R."/>
            <person name="Ohm R.A."/>
            <person name="Bhattacharya S.S."/>
            <person name="Shirouzu T."/>
            <person name="Yoshinaga Y."/>
            <person name="Martin F.M."/>
            <person name="Grigoriev I.V."/>
            <person name="Hibbett D.S."/>
        </authorList>
    </citation>
    <scope>NUCLEOTIDE SEQUENCE [LARGE SCALE GENOMIC DNA]</scope>
    <source>
        <strain evidence="20 21">CBS 109695</strain>
    </source>
</reference>
<evidence type="ECO:0000256" key="12">
    <source>
        <dbReference type="ARBA" id="ARBA00022989"/>
    </source>
</evidence>
<evidence type="ECO:0000256" key="15">
    <source>
        <dbReference type="ARBA" id="ARBA00032511"/>
    </source>
</evidence>
<evidence type="ECO:0000256" key="11">
    <source>
        <dbReference type="ARBA" id="ARBA00022927"/>
    </source>
</evidence>
<dbReference type="GO" id="GO:0016567">
    <property type="term" value="P:protein ubiquitination"/>
    <property type="evidence" value="ECO:0007669"/>
    <property type="project" value="UniProtKB-ARBA"/>
</dbReference>
<dbReference type="GO" id="GO:0005778">
    <property type="term" value="C:peroxisomal membrane"/>
    <property type="evidence" value="ECO:0007669"/>
    <property type="project" value="UniProtKB-SubCell"/>
</dbReference>
<protein>
    <recommendedName>
        <fullName evidence="17">RING-type E3 ubiquitin transferase (cysteine targeting)</fullName>
        <ecNumber evidence="17">2.3.2.36</ecNumber>
    </recommendedName>
    <alternativeName>
        <fullName evidence="15">Peroxin-2</fullName>
    </alternativeName>
</protein>
<evidence type="ECO:0000256" key="14">
    <source>
        <dbReference type="ARBA" id="ARBA00023140"/>
    </source>
</evidence>
<keyword evidence="12" id="KW-1133">Transmembrane helix</keyword>
<name>A0A166FYU7_9AGAM</name>
<dbReference type="SUPFAM" id="SSF57850">
    <property type="entry name" value="RING/U-box"/>
    <property type="match status" value="1"/>
</dbReference>
<dbReference type="GO" id="GO:0016562">
    <property type="term" value="P:protein import into peroxisome matrix, receptor recycling"/>
    <property type="evidence" value="ECO:0007669"/>
    <property type="project" value="UniProtKB-ARBA"/>
</dbReference>
<evidence type="ECO:0000256" key="4">
    <source>
        <dbReference type="ARBA" id="ARBA00022448"/>
    </source>
</evidence>
<feature type="region of interest" description="Disordered" evidence="18">
    <location>
        <begin position="405"/>
        <end position="436"/>
    </location>
</feature>
<dbReference type="OrthoDB" id="1701437at2759"/>
<dbReference type="EC" id="2.3.2.36" evidence="17"/>
<evidence type="ECO:0000256" key="6">
    <source>
        <dbReference type="ARBA" id="ARBA00022692"/>
    </source>
</evidence>
<keyword evidence="13" id="KW-0472">Membrane</keyword>
<keyword evidence="7" id="KW-0479">Metal-binding</keyword>
<evidence type="ECO:0000313" key="20">
    <source>
        <dbReference type="EMBL" id="KZP17308.1"/>
    </source>
</evidence>
<keyword evidence="21" id="KW-1185">Reference proteome</keyword>
<keyword evidence="8" id="KW-0863">Zinc-finger</keyword>
<sequence>MQQAWDQAWANARPAFDSIRASLPLSTSSDPRIMRVGQLDSELLDQELANILQEPLGKSLALFNSSLKARFEPELALLIQLTLYKLSIWNFGASYGAKLQDLRYTVSKISGQSLAPSGLPRRTLLAHGTLTILVPYLHTRLRTHALSHAWPDAPSNDRRRKAWDILARLESTYMTCGLVSFIAFLWDGRHRTIADRMLGMRLEPSRRLVKRDVSYEFMNRQMVWHAFTEFLLFLLPLISARAIRRVLFRIASLLKSSVNLSMSTVITGRDTTVAKGAATAKQGKYWALSRDQCAICAENASFSLNLSEPENAFTSLSVAPIPFTDSTGIGTVSQDLDPTSATPVHPINTPYITSCGHIYCYHCLTERMMRTADDGIDEAGWECLRCEEGVKASERWAGDIAQEYDGSDWDGDGLSSISEFESGTESFSGYSISDTE</sequence>
<dbReference type="GO" id="GO:0061630">
    <property type="term" value="F:ubiquitin protein ligase activity"/>
    <property type="evidence" value="ECO:0007669"/>
    <property type="project" value="UniProtKB-EC"/>
</dbReference>
<evidence type="ECO:0000256" key="9">
    <source>
        <dbReference type="ARBA" id="ARBA00022786"/>
    </source>
</evidence>
<keyword evidence="6" id="KW-0812">Transmembrane</keyword>
<organism evidence="20 21">
    <name type="scientific">Athelia psychrophila</name>
    <dbReference type="NCBI Taxonomy" id="1759441"/>
    <lineage>
        <taxon>Eukaryota</taxon>
        <taxon>Fungi</taxon>
        <taxon>Dikarya</taxon>
        <taxon>Basidiomycota</taxon>
        <taxon>Agaricomycotina</taxon>
        <taxon>Agaricomycetes</taxon>
        <taxon>Agaricomycetidae</taxon>
        <taxon>Atheliales</taxon>
        <taxon>Atheliaceae</taxon>
        <taxon>Athelia</taxon>
    </lineage>
</organism>
<comment type="subcellular location">
    <subcellularLocation>
        <location evidence="1">Peroxisome membrane</location>
        <topology evidence="1">Multi-pass membrane protein</topology>
    </subcellularLocation>
</comment>
<dbReference type="InterPro" id="IPR017907">
    <property type="entry name" value="Znf_RING_CS"/>
</dbReference>
<dbReference type="EMBL" id="KV417584">
    <property type="protein sequence ID" value="KZP17308.1"/>
    <property type="molecule type" value="Genomic_DNA"/>
</dbReference>
<evidence type="ECO:0000256" key="17">
    <source>
        <dbReference type="ARBA" id="ARBA00034523"/>
    </source>
</evidence>
<dbReference type="GO" id="GO:0008270">
    <property type="term" value="F:zinc ion binding"/>
    <property type="evidence" value="ECO:0007669"/>
    <property type="project" value="UniProtKB-KW"/>
</dbReference>
<evidence type="ECO:0000256" key="16">
    <source>
        <dbReference type="ARBA" id="ARBA00034438"/>
    </source>
</evidence>
<dbReference type="InterPro" id="IPR025654">
    <property type="entry name" value="PEX2/10"/>
</dbReference>
<dbReference type="Proteomes" id="UP000076532">
    <property type="component" value="Unassembled WGS sequence"/>
</dbReference>
<keyword evidence="9" id="KW-0833">Ubl conjugation pathway</keyword>
<proteinExistence type="inferred from homology"/>
<evidence type="ECO:0000313" key="21">
    <source>
        <dbReference type="Proteomes" id="UP000076532"/>
    </source>
</evidence>
<evidence type="ECO:0000256" key="7">
    <source>
        <dbReference type="ARBA" id="ARBA00022723"/>
    </source>
</evidence>
<feature type="domain" description="Pex N-terminal" evidence="19">
    <location>
        <begin position="45"/>
        <end position="242"/>
    </location>
</feature>